<protein>
    <submittedName>
        <fullName evidence="1">Uncharacterized protein</fullName>
    </submittedName>
</protein>
<proteinExistence type="predicted"/>
<dbReference type="RefSeq" id="WP_109891093.1">
    <property type="nucleotide sequence ID" value="NZ_CP029550.1"/>
</dbReference>
<name>A0A2U8W6R2_9HYPH</name>
<gene>
    <name evidence="1" type="ORF">DK389_16235</name>
</gene>
<dbReference type="KEGG" id="mets:DK389_16235"/>
<dbReference type="EMBL" id="CP029550">
    <property type="protein sequence ID" value="AWN41767.1"/>
    <property type="molecule type" value="Genomic_DNA"/>
</dbReference>
<reference evidence="2" key="1">
    <citation type="submission" date="2018-05" db="EMBL/GenBank/DDBJ databases">
        <title>Complete Genome Sequence of Methylobacterium sp. 17SD2-17.</title>
        <authorList>
            <person name="Srinivasan S."/>
        </authorList>
    </citation>
    <scope>NUCLEOTIDE SEQUENCE [LARGE SCALE GENOMIC DNA]</scope>
    <source>
        <strain evidence="2">17SD2-17</strain>
    </source>
</reference>
<keyword evidence="2" id="KW-1185">Reference proteome</keyword>
<dbReference type="AlphaFoldDB" id="A0A2U8W6R2"/>
<evidence type="ECO:0000313" key="1">
    <source>
        <dbReference type="EMBL" id="AWN41767.1"/>
    </source>
</evidence>
<accession>A0A2U8W6R2</accession>
<organism evidence="1 2">
    <name type="scientific">Methylobacterium durans</name>
    <dbReference type="NCBI Taxonomy" id="2202825"/>
    <lineage>
        <taxon>Bacteria</taxon>
        <taxon>Pseudomonadati</taxon>
        <taxon>Pseudomonadota</taxon>
        <taxon>Alphaproteobacteria</taxon>
        <taxon>Hyphomicrobiales</taxon>
        <taxon>Methylobacteriaceae</taxon>
        <taxon>Methylobacterium</taxon>
    </lineage>
</organism>
<evidence type="ECO:0000313" key="2">
    <source>
        <dbReference type="Proteomes" id="UP000245926"/>
    </source>
</evidence>
<sequence>MLDQETVHSFEDIKHFLRPGDRVLFYKPHQSFGFTIDTDQNLGIVHDLLERDLGLKRDAIKQTICNHDGSQIIARIEHWVEVNPVTKHGNALISILTADI</sequence>
<dbReference type="Proteomes" id="UP000245926">
    <property type="component" value="Chromosome"/>
</dbReference>